<evidence type="ECO:0000259" key="3">
    <source>
        <dbReference type="SMART" id="SM00894"/>
    </source>
</evidence>
<dbReference type="AlphaFoldDB" id="A0A1E3SSS7"/>
<dbReference type="Proteomes" id="UP000094224">
    <property type="component" value="Unassembled WGS sequence"/>
</dbReference>
<dbReference type="Pfam" id="PF05901">
    <property type="entry name" value="Excalibur"/>
    <property type="match status" value="1"/>
</dbReference>
<keyword evidence="2" id="KW-0732">Signal</keyword>
<feature type="chain" id="PRO_5015063630" evidence="2">
    <location>
        <begin position="30"/>
        <end position="70"/>
    </location>
</feature>
<dbReference type="SMART" id="SM00894">
    <property type="entry name" value="Excalibur"/>
    <property type="match status" value="1"/>
</dbReference>
<dbReference type="InterPro" id="IPR008613">
    <property type="entry name" value="Excalibur_Ca-bd_domain"/>
</dbReference>
<organism evidence="4 5">
    <name type="scientific">Mycobacterium sherrisii</name>
    <dbReference type="NCBI Taxonomy" id="243061"/>
    <lineage>
        <taxon>Bacteria</taxon>
        <taxon>Bacillati</taxon>
        <taxon>Actinomycetota</taxon>
        <taxon>Actinomycetes</taxon>
        <taxon>Mycobacteriales</taxon>
        <taxon>Mycobacteriaceae</taxon>
        <taxon>Mycobacterium</taxon>
        <taxon>Mycobacterium simiae complex</taxon>
    </lineage>
</organism>
<evidence type="ECO:0000313" key="5">
    <source>
        <dbReference type="Proteomes" id="UP000094224"/>
    </source>
</evidence>
<evidence type="ECO:0000256" key="2">
    <source>
        <dbReference type="SAM" id="SignalP"/>
    </source>
</evidence>
<comment type="caution">
    <text evidence="4">The sequence shown here is derived from an EMBL/GenBank/DDBJ whole genome shotgun (WGS) entry which is preliminary data.</text>
</comment>
<accession>A0A1E3SSS7</accession>
<evidence type="ECO:0000256" key="1">
    <source>
        <dbReference type="SAM" id="MobiDB-lite"/>
    </source>
</evidence>
<dbReference type="EMBL" id="MIHC01000024">
    <property type="protein sequence ID" value="ODR05210.1"/>
    <property type="molecule type" value="Genomic_DNA"/>
</dbReference>
<sequence>MKIRHVVVVLAAIGAVLGIGLTGAPAAHADPAYGDCKAAAQDGRYNIPRGDPAYQQKLDRDNDGIACESH</sequence>
<evidence type="ECO:0000313" key="4">
    <source>
        <dbReference type="EMBL" id="ODR05210.1"/>
    </source>
</evidence>
<reference evidence="5" key="1">
    <citation type="submission" date="2016-09" db="EMBL/GenBank/DDBJ databases">
        <authorList>
            <person name="Greninger A.L."/>
            <person name="Jerome K.R."/>
            <person name="Mcnair B."/>
            <person name="Wallis C."/>
            <person name="Fang F."/>
        </authorList>
    </citation>
    <scope>NUCLEOTIDE SEQUENCE [LARGE SCALE GENOMIC DNA]</scope>
    <source>
        <strain evidence="5">BC1_M4</strain>
    </source>
</reference>
<name>A0A1E3SSS7_9MYCO</name>
<protein>
    <submittedName>
        <fullName evidence="4">Calcium-binding protein</fullName>
    </submittedName>
</protein>
<feature type="compositionally biased region" description="Basic and acidic residues" evidence="1">
    <location>
        <begin position="57"/>
        <end position="70"/>
    </location>
</feature>
<dbReference type="OrthoDB" id="4337778at2"/>
<dbReference type="STRING" id="243061.AWC25_16080"/>
<feature type="region of interest" description="Disordered" evidence="1">
    <location>
        <begin position="49"/>
        <end position="70"/>
    </location>
</feature>
<proteinExistence type="predicted"/>
<dbReference type="RefSeq" id="WP_069401006.1">
    <property type="nucleotide sequence ID" value="NZ_JACKTB010000106.1"/>
</dbReference>
<feature type="domain" description="Excalibur calcium-binding" evidence="3">
    <location>
        <begin position="32"/>
        <end position="68"/>
    </location>
</feature>
<keyword evidence="5" id="KW-1185">Reference proteome</keyword>
<gene>
    <name evidence="4" type="ORF">BHQ21_14610</name>
</gene>
<feature type="signal peptide" evidence="2">
    <location>
        <begin position="1"/>
        <end position="29"/>
    </location>
</feature>